<dbReference type="Proteomes" id="UP000002037">
    <property type="component" value="Unassembled WGS sequence"/>
</dbReference>
<dbReference type="EC" id="2.4.1.-" evidence="12"/>
<keyword evidence="13" id="KW-0732">Signal</keyword>
<keyword evidence="7 12" id="KW-0256">Endoplasmic reticulum</keyword>
<keyword evidence="4 12" id="KW-0328">Glycosyltransferase</keyword>
<dbReference type="InterPro" id="IPR005599">
    <property type="entry name" value="GPI_mannosylTrfase"/>
</dbReference>
<evidence type="ECO:0000256" key="5">
    <source>
        <dbReference type="ARBA" id="ARBA00022679"/>
    </source>
</evidence>
<protein>
    <recommendedName>
        <fullName evidence="12">Mannosyltransferase</fullName>
        <ecNumber evidence="12">2.4.1.-</ecNumber>
    </recommendedName>
</protein>
<feature type="transmembrane region" description="Helical" evidence="12">
    <location>
        <begin position="219"/>
        <end position="241"/>
    </location>
</feature>
<comment type="similarity">
    <text evidence="3 12">Belongs to the glycosyltransferase 22 family.</text>
</comment>
<comment type="catalytic activity">
    <reaction evidence="11">
        <text>an alpha-D-Man-(1-&gt;2)-alpha-D-Man-(1-&gt;2)-alpha-D-Man-(1-&gt;3)-[alpha-D-Man-(1-&gt;2)-alpha-D-Man-(1-&gt;3)-alpha-D-Man-(1-&gt;6)]-beta-D-Man-(1-&gt;4)-beta-D-GlcNAc-(1-&gt;4)-alpha-D-GlcNAc-diphospho-di-trans,poly-cis-dolichol + a di-trans,poly-cis-dolichyl beta-D-mannosyl phosphate = an alpha-D-Man-(1-&gt;2)-alpha-D-Man-(1-&gt;2)-alpha-D-Man-(1-&gt;3)-[alpha-D-Man-(1-&gt;2)-alpha-D-Man-(1-&gt;3)-[alpha-D-Man-(1-&gt;6)]-alpha-D-Man-(1-&gt;6)]-beta-D-Man-(1-&gt;4)-beta-D-GlcNAc-(1-&gt;4)-alpha-D-GlcNAc-diphospho-di-trans,poly-cis-dolichol + a di-trans,poly-cis-dolichyl phosphate + H(+)</text>
        <dbReference type="Rhea" id="RHEA:29535"/>
        <dbReference type="Rhea" id="RHEA-COMP:19498"/>
        <dbReference type="Rhea" id="RHEA-COMP:19501"/>
        <dbReference type="Rhea" id="RHEA-COMP:19518"/>
        <dbReference type="Rhea" id="RHEA-COMP:19519"/>
        <dbReference type="ChEBI" id="CHEBI:15378"/>
        <dbReference type="ChEBI" id="CHEBI:57683"/>
        <dbReference type="ChEBI" id="CHEBI:58211"/>
        <dbReference type="ChEBI" id="CHEBI:132517"/>
        <dbReference type="ChEBI" id="CHEBI:132519"/>
        <dbReference type="EC" id="2.4.1.260"/>
    </reaction>
    <physiologicalReaction direction="left-to-right" evidence="11">
        <dbReference type="Rhea" id="RHEA:29536"/>
    </physiologicalReaction>
</comment>
<dbReference type="RefSeq" id="XP_002550916.1">
    <property type="nucleotide sequence ID" value="XM_002550870.1"/>
</dbReference>
<evidence type="ECO:0000256" key="11">
    <source>
        <dbReference type="ARBA" id="ARBA00048899"/>
    </source>
</evidence>
<dbReference type="OrthoDB" id="19039at2759"/>
<keyword evidence="8 12" id="KW-1133">Transmembrane helix</keyword>
<feature type="transmembrane region" description="Helical" evidence="12">
    <location>
        <begin position="343"/>
        <end position="363"/>
    </location>
</feature>
<accession>C5MGM2</accession>
<evidence type="ECO:0000256" key="1">
    <source>
        <dbReference type="ARBA" id="ARBA00004477"/>
    </source>
</evidence>
<feature type="transmembrane region" description="Helical" evidence="12">
    <location>
        <begin position="375"/>
        <end position="395"/>
    </location>
</feature>
<dbReference type="VEuPathDB" id="FungiDB:CTRG_05215"/>
<feature type="transmembrane region" description="Helical" evidence="12">
    <location>
        <begin position="67"/>
        <end position="87"/>
    </location>
</feature>
<keyword evidence="5" id="KW-0808">Transferase</keyword>
<dbReference type="PANTHER" id="PTHR22760">
    <property type="entry name" value="GLYCOSYLTRANSFERASE"/>
    <property type="match status" value="1"/>
</dbReference>
<keyword evidence="15" id="KW-1185">Reference proteome</keyword>
<dbReference type="PANTHER" id="PTHR22760:SF1">
    <property type="entry name" value="DOL-P-MAN:MAN(7)GLCNAC(2)-PP-DOL ALPHA-1,6-MANNOSYLTRANSFERASE"/>
    <property type="match status" value="1"/>
</dbReference>
<dbReference type="GO" id="GO:0005789">
    <property type="term" value="C:endoplasmic reticulum membrane"/>
    <property type="evidence" value="ECO:0007669"/>
    <property type="project" value="UniProtKB-SubCell"/>
</dbReference>
<name>C5MGM2_CANTT</name>
<feature type="transmembrane region" description="Helical" evidence="12">
    <location>
        <begin position="136"/>
        <end position="154"/>
    </location>
</feature>
<feature type="transmembrane region" description="Helical" evidence="12">
    <location>
        <begin position="193"/>
        <end position="213"/>
    </location>
</feature>
<feature type="transmembrane region" description="Helical" evidence="12">
    <location>
        <begin position="317"/>
        <end position="337"/>
    </location>
</feature>
<evidence type="ECO:0000256" key="6">
    <source>
        <dbReference type="ARBA" id="ARBA00022692"/>
    </source>
</evidence>
<dbReference type="GO" id="GO:0006488">
    <property type="term" value="P:dolichol-linked oligosaccharide biosynthetic process"/>
    <property type="evidence" value="ECO:0007669"/>
    <property type="project" value="EnsemblFungi"/>
</dbReference>
<dbReference type="KEGG" id="ctp:CTRG_05215"/>
<reference evidence="14 15" key="1">
    <citation type="journal article" date="2009" name="Nature">
        <title>Evolution of pathogenicity and sexual reproduction in eight Candida genomes.</title>
        <authorList>
            <person name="Butler G."/>
            <person name="Rasmussen M.D."/>
            <person name="Lin M.F."/>
            <person name="Santos M.A."/>
            <person name="Sakthikumar S."/>
            <person name="Munro C.A."/>
            <person name="Rheinbay E."/>
            <person name="Grabherr M."/>
            <person name="Forche A."/>
            <person name="Reedy J.L."/>
            <person name="Agrafioti I."/>
            <person name="Arnaud M.B."/>
            <person name="Bates S."/>
            <person name="Brown A.J."/>
            <person name="Brunke S."/>
            <person name="Costanzo M.C."/>
            <person name="Fitzpatrick D.A."/>
            <person name="de Groot P.W."/>
            <person name="Harris D."/>
            <person name="Hoyer L.L."/>
            <person name="Hube B."/>
            <person name="Klis F.M."/>
            <person name="Kodira C."/>
            <person name="Lennard N."/>
            <person name="Logue M.E."/>
            <person name="Martin R."/>
            <person name="Neiman A.M."/>
            <person name="Nikolaou E."/>
            <person name="Quail M.A."/>
            <person name="Quinn J."/>
            <person name="Santos M.C."/>
            <person name="Schmitzberger F.F."/>
            <person name="Sherlock G."/>
            <person name="Shah P."/>
            <person name="Silverstein K.A."/>
            <person name="Skrzypek M.S."/>
            <person name="Soll D."/>
            <person name="Staggs R."/>
            <person name="Stansfield I."/>
            <person name="Stumpf M.P."/>
            <person name="Sudbery P.E."/>
            <person name="Srikantha T."/>
            <person name="Zeng Q."/>
            <person name="Berman J."/>
            <person name="Berriman M."/>
            <person name="Heitman J."/>
            <person name="Gow N.A."/>
            <person name="Lorenz M.C."/>
            <person name="Birren B.W."/>
            <person name="Kellis M."/>
            <person name="Cuomo C.A."/>
        </authorList>
    </citation>
    <scope>NUCLEOTIDE SEQUENCE [LARGE SCALE GENOMIC DNA]</scope>
    <source>
        <strain evidence="15">ATCC MYA-3404 / T1</strain>
    </source>
</reference>
<evidence type="ECO:0000256" key="7">
    <source>
        <dbReference type="ARBA" id="ARBA00022824"/>
    </source>
</evidence>
<dbReference type="EMBL" id="GG692401">
    <property type="protein sequence ID" value="EER31484.1"/>
    <property type="molecule type" value="Genomic_DNA"/>
</dbReference>
<organism evidence="14 15">
    <name type="scientific">Candida tropicalis (strain ATCC MYA-3404 / T1)</name>
    <name type="common">Yeast</name>
    <dbReference type="NCBI Taxonomy" id="294747"/>
    <lineage>
        <taxon>Eukaryota</taxon>
        <taxon>Fungi</taxon>
        <taxon>Dikarya</taxon>
        <taxon>Ascomycota</taxon>
        <taxon>Saccharomycotina</taxon>
        <taxon>Pichiomycetes</taxon>
        <taxon>Debaryomycetaceae</taxon>
        <taxon>Candida/Lodderomyces clade</taxon>
        <taxon>Candida</taxon>
    </lineage>
</organism>
<evidence type="ECO:0000256" key="12">
    <source>
        <dbReference type="RuleBase" id="RU363075"/>
    </source>
</evidence>
<dbReference type="GO" id="GO:0052917">
    <property type="term" value="F:dol-P-Man:Man(7)GlcNAc(2)-PP-Dol alpha-1,6-mannosyltransferase activity"/>
    <property type="evidence" value="ECO:0007669"/>
    <property type="project" value="UniProtKB-EC"/>
</dbReference>
<feature type="signal peptide" evidence="13">
    <location>
        <begin position="1"/>
        <end position="23"/>
    </location>
</feature>
<evidence type="ECO:0000313" key="15">
    <source>
        <dbReference type="Proteomes" id="UP000002037"/>
    </source>
</evidence>
<evidence type="ECO:0000256" key="9">
    <source>
        <dbReference type="ARBA" id="ARBA00023136"/>
    </source>
</evidence>
<evidence type="ECO:0000256" key="10">
    <source>
        <dbReference type="ARBA" id="ARBA00044721"/>
    </source>
</evidence>
<dbReference type="STRING" id="294747.C5MGM2"/>
<keyword evidence="9 12" id="KW-0472">Membrane</keyword>
<evidence type="ECO:0000256" key="4">
    <source>
        <dbReference type="ARBA" id="ARBA00022676"/>
    </source>
</evidence>
<evidence type="ECO:0000256" key="2">
    <source>
        <dbReference type="ARBA" id="ARBA00004922"/>
    </source>
</evidence>
<comment type="subcellular location">
    <subcellularLocation>
        <location evidence="1 12">Endoplasmic reticulum membrane</location>
        <topology evidence="1 12">Multi-pass membrane protein</topology>
    </subcellularLocation>
</comment>
<gene>
    <name evidence="14" type="ORF">CTRG_05215</name>
</gene>
<proteinExistence type="inferred from homology"/>
<comment type="function">
    <text evidence="10">Mannosyltransferase that operates in the biosynthetic pathway of dolichol-linked oligosaccharides, the glycan precursors employed in protein asparagine (N)-glycosylation. The assembly of dolichol-linked oligosaccharides begins on the cytosolic side of the endoplasmic reticulum membrane and finishes in its lumen. The sequential addition of sugars to dolichol pyrophosphate produces dolichol-linked oligosaccharides containing fourteen sugars, including two GlcNAcs, nine mannoses and three glucoses. Once assembled, the oligosaccharide is transferred from the lipid to nascent proteins by oligosaccharyltransferases. In the lumen of the endoplasmic reticulum, adds the eighth mannose residue in an alpha-1,6 linkage onto Man(7)GlcNAc(2)-PP-dolichol to produce Man(8)GlcNAc(2)-PP-dolichol.</text>
</comment>
<dbReference type="AlphaFoldDB" id="C5MGM2"/>
<dbReference type="UniPathway" id="UPA00378"/>
<feature type="transmembrane region" description="Helical" evidence="12">
    <location>
        <begin position="99"/>
        <end position="115"/>
    </location>
</feature>
<dbReference type="eggNOG" id="KOG2516">
    <property type="taxonomic scope" value="Eukaryota"/>
</dbReference>
<evidence type="ECO:0000256" key="8">
    <source>
        <dbReference type="ARBA" id="ARBA00022989"/>
    </source>
</evidence>
<evidence type="ECO:0000313" key="14">
    <source>
        <dbReference type="EMBL" id="EER31484.1"/>
    </source>
</evidence>
<feature type="transmembrane region" description="Helical" evidence="12">
    <location>
        <begin position="160"/>
        <end position="186"/>
    </location>
</feature>
<comment type="pathway">
    <text evidence="2">Protein modification; protein glycosylation.</text>
</comment>
<evidence type="ECO:0000256" key="3">
    <source>
        <dbReference type="ARBA" id="ARBA00007063"/>
    </source>
</evidence>
<dbReference type="GeneID" id="8299532"/>
<dbReference type="Pfam" id="PF03901">
    <property type="entry name" value="Glyco_transf_22"/>
    <property type="match status" value="1"/>
</dbReference>
<feature type="chain" id="PRO_5002955454" description="Mannosyltransferase" evidence="13">
    <location>
        <begin position="24"/>
        <end position="587"/>
    </location>
</feature>
<sequence length="587" mass="65862">MYRHYRLLDSALIALISFHLVLSPFTKVEESFNIQAIHDILKFGVFPIEVIDNYDHKQFPGVVPRTFIGSLAIAGFTKPFMVLASVFGFELTGYDLQKLVRALLGLANALMLIKLRDSLNKVTFRDKKSKVKGMIGFWYSILLLSQFHLMYYSSRTLPNFIALPLVNFAFSKMIVGDISGLTWLAFTGVVFRLEVGVLAVIIALVSSIVFGQSNVFVNFVYLTMGTIMGAVASGCVDSYFWGRILVPEVESFVFNIVNGKSSEWGVEPWGAYFQKYLFQLFRPPVILMLALPGLVGDPADDGTNLGDKNVVSHPARYSLHILFTSSILFIAAMSFQPHKEWRFIIYTVPIFTLQAANGVTNIFQKWSLNFANRLLGMIIVATIVVSSILSLQMGYISSFNYPGGDALTFTNNYVLEHYKDTPISIHMDVPACMTGVTRFGELTNSSVAIYDKTEEGFDINNYDIVITHNELKGWEQLYTAKAFERISLDIFIQLLNAQKKDNTVVSNIIKTIITELATGELTTLHSIIRSTVVISDYLHVYKNVNVNAKIVTEESPKAVLAEELNPDEIREEVNDQINEIESVILNE</sequence>
<keyword evidence="6 12" id="KW-0812">Transmembrane</keyword>
<dbReference type="HOGENOM" id="CLU_008917_4_0_1"/>
<evidence type="ECO:0000256" key="13">
    <source>
        <dbReference type="SAM" id="SignalP"/>
    </source>
</evidence>